<dbReference type="EMBL" id="BSOG01000002">
    <property type="protein sequence ID" value="GLR13785.1"/>
    <property type="molecule type" value="Genomic_DNA"/>
</dbReference>
<feature type="region of interest" description="Disordered" evidence="1">
    <location>
        <begin position="1"/>
        <end position="40"/>
    </location>
</feature>
<accession>A0ABQ5YFM4</accession>
<dbReference type="RefSeq" id="WP_284196870.1">
    <property type="nucleotide sequence ID" value="NZ_BSOG01000002.1"/>
</dbReference>
<proteinExistence type="predicted"/>
<keyword evidence="3" id="KW-1185">Reference proteome</keyword>
<evidence type="ECO:0000313" key="2">
    <source>
        <dbReference type="EMBL" id="GLR13785.1"/>
    </source>
</evidence>
<feature type="compositionally biased region" description="Low complexity" evidence="1">
    <location>
        <begin position="1"/>
        <end position="13"/>
    </location>
</feature>
<reference evidence="3" key="1">
    <citation type="journal article" date="2019" name="Int. J. Syst. Evol. Microbiol.">
        <title>The Global Catalogue of Microorganisms (GCM) 10K type strain sequencing project: providing services to taxonomists for standard genome sequencing and annotation.</title>
        <authorList>
            <consortium name="The Broad Institute Genomics Platform"/>
            <consortium name="The Broad Institute Genome Sequencing Center for Infectious Disease"/>
            <person name="Wu L."/>
            <person name="Ma J."/>
        </authorList>
    </citation>
    <scope>NUCLEOTIDE SEQUENCE [LARGE SCALE GENOMIC DNA]</scope>
    <source>
        <strain evidence="3">NBRC 110044</strain>
    </source>
</reference>
<organism evidence="2 3">
    <name type="scientific">Chitinimonas prasina</name>
    <dbReference type="NCBI Taxonomy" id="1434937"/>
    <lineage>
        <taxon>Bacteria</taxon>
        <taxon>Pseudomonadati</taxon>
        <taxon>Pseudomonadota</taxon>
        <taxon>Betaproteobacteria</taxon>
        <taxon>Neisseriales</taxon>
        <taxon>Chitinibacteraceae</taxon>
        <taxon>Chitinimonas</taxon>
    </lineage>
</organism>
<protein>
    <submittedName>
        <fullName evidence="2">Uncharacterized protein</fullName>
    </submittedName>
</protein>
<evidence type="ECO:0000313" key="3">
    <source>
        <dbReference type="Proteomes" id="UP001156706"/>
    </source>
</evidence>
<evidence type="ECO:0000256" key="1">
    <source>
        <dbReference type="SAM" id="MobiDB-lite"/>
    </source>
</evidence>
<gene>
    <name evidence="2" type="ORF">GCM10007907_25750</name>
</gene>
<name>A0ABQ5YFM4_9NEIS</name>
<dbReference type="Proteomes" id="UP001156706">
    <property type="component" value="Unassembled WGS sequence"/>
</dbReference>
<comment type="caution">
    <text evidence="2">The sequence shown here is derived from an EMBL/GenBank/DDBJ whole genome shotgun (WGS) entry which is preliminary data.</text>
</comment>
<sequence>MNLSSLHPSLPSLFQQPANGSAQGAMRQQEAGKARDASDPLIRASDIMQKRVDQIQGAMGDMAIGLAQGFAQSLLGSAAEGATIQFDETAIASRSRFSAAAFNRTDENGQLRAAGFQLEDASEFTGRGTITTADGRTFEFELEVRYSASLTSLAADRRSGGEAVPTTVGGGNRLPLSADFAGSAVDLLDRLTSEPVRLPFALTWNPAGEDQSALAGDMAMRILGLPGGERYLDWLPDWQGDQGGVDMRV</sequence>